<gene>
    <name evidence="3" type="ORF">ACFFTO_32040</name>
</gene>
<feature type="chain" id="PRO_5046240502" description="DUF3558 domain-containing protein" evidence="2">
    <location>
        <begin position="35"/>
        <end position="422"/>
    </location>
</feature>
<feature type="signal peptide" evidence="2">
    <location>
        <begin position="1"/>
        <end position="34"/>
    </location>
</feature>
<keyword evidence="2" id="KW-0732">Signal</keyword>
<protein>
    <recommendedName>
        <fullName evidence="5">DUF3558 domain-containing protein</fullName>
    </recommendedName>
</protein>
<accession>A0ABV5UEJ0</accession>
<name>A0ABV5UEJ0_9PSEU</name>
<organism evidence="3 4">
    <name type="scientific">Amycolatopsis plumensis</name>
    <dbReference type="NCBI Taxonomy" id="236508"/>
    <lineage>
        <taxon>Bacteria</taxon>
        <taxon>Bacillati</taxon>
        <taxon>Actinomycetota</taxon>
        <taxon>Actinomycetes</taxon>
        <taxon>Pseudonocardiales</taxon>
        <taxon>Pseudonocardiaceae</taxon>
        <taxon>Amycolatopsis</taxon>
    </lineage>
</organism>
<evidence type="ECO:0000256" key="2">
    <source>
        <dbReference type="SAM" id="SignalP"/>
    </source>
</evidence>
<feature type="region of interest" description="Disordered" evidence="1">
    <location>
        <begin position="34"/>
        <end position="63"/>
    </location>
</feature>
<dbReference type="RefSeq" id="WP_378201560.1">
    <property type="nucleotide sequence ID" value="NZ_JBHMBK010000030.1"/>
</dbReference>
<feature type="compositionally biased region" description="Basic and acidic residues" evidence="1">
    <location>
        <begin position="152"/>
        <end position="165"/>
    </location>
</feature>
<proteinExistence type="predicted"/>
<evidence type="ECO:0000313" key="3">
    <source>
        <dbReference type="EMBL" id="MFB9688831.1"/>
    </source>
</evidence>
<reference evidence="3 4" key="1">
    <citation type="submission" date="2024-09" db="EMBL/GenBank/DDBJ databases">
        <authorList>
            <person name="Sun Q."/>
            <person name="Mori K."/>
        </authorList>
    </citation>
    <scope>NUCLEOTIDE SEQUENCE [LARGE SCALE GENOMIC DNA]</scope>
    <source>
        <strain evidence="3 4">JCM 13852</strain>
    </source>
</reference>
<dbReference type="PROSITE" id="PS51257">
    <property type="entry name" value="PROKAR_LIPOPROTEIN"/>
    <property type="match status" value="1"/>
</dbReference>
<dbReference type="Proteomes" id="UP001589535">
    <property type="component" value="Unassembled WGS sequence"/>
</dbReference>
<keyword evidence="4" id="KW-1185">Reference proteome</keyword>
<comment type="caution">
    <text evidence="3">The sequence shown here is derived from an EMBL/GenBank/DDBJ whole genome shotgun (WGS) entry which is preliminary data.</text>
</comment>
<dbReference type="EMBL" id="JBHMBK010000030">
    <property type="protein sequence ID" value="MFB9688831.1"/>
    <property type="molecule type" value="Genomic_DNA"/>
</dbReference>
<evidence type="ECO:0008006" key="5">
    <source>
        <dbReference type="Google" id="ProtNLM"/>
    </source>
</evidence>
<feature type="region of interest" description="Disordered" evidence="1">
    <location>
        <begin position="148"/>
        <end position="170"/>
    </location>
</feature>
<evidence type="ECO:0000313" key="4">
    <source>
        <dbReference type="Proteomes" id="UP001589535"/>
    </source>
</evidence>
<sequence>MPYQRCALTPGRRRAALLAVFTVMIAGCSTSVRGTAVPAPPDAGRTSAAEPPGMVLRQQPGTGPAKTFGGTAIFDACTVLPFDVVRASGIELETSEGPGPFMKTAHMTADGQDDPNSRGSVADAGISRCEYPGSHGEALTFTIYQAPFDSPNSREEHEKSLRQGGREGQAAGFRTLSATTTELHTWTTGIFADNFYAILHLNARDPAQPENPRLVRLVESAAERLHAAPTGPATYSYDGEFAHVPPPCEVFTSTDFQQAIGSSTDGRTVEQYDLAKKHITADAMSGTTGHTEHFYVTTGCTQENQAAANSGVGPTPAQSITVTMENYLTSQMAAEANDYDCAIGKGYRHPVGEPKPVPFTSGDGLTCLINMGSGRQSPLAFKSGRSTVELNVFYARNLKDDATAIRVYSGIANAVAARLADR</sequence>
<evidence type="ECO:0000256" key="1">
    <source>
        <dbReference type="SAM" id="MobiDB-lite"/>
    </source>
</evidence>